<evidence type="ECO:0000256" key="2">
    <source>
        <dbReference type="ARBA" id="ARBA00022803"/>
    </source>
</evidence>
<proteinExistence type="predicted"/>
<keyword evidence="7" id="KW-1185">Reference proteome</keyword>
<feature type="coiled-coil region" evidence="4">
    <location>
        <begin position="286"/>
        <end position="320"/>
    </location>
</feature>
<keyword evidence="5" id="KW-0812">Transmembrane</keyword>
<evidence type="ECO:0000256" key="5">
    <source>
        <dbReference type="SAM" id="Phobius"/>
    </source>
</evidence>
<organism evidence="6 7">
    <name type="scientific">Eshraghiella crossota DSM 2876</name>
    <dbReference type="NCBI Taxonomy" id="511680"/>
    <lineage>
        <taxon>Bacteria</taxon>
        <taxon>Bacillati</taxon>
        <taxon>Bacillota</taxon>
        <taxon>Clostridia</taxon>
        <taxon>Lachnospirales</taxon>
        <taxon>Lachnospiraceae</taxon>
        <taxon>Eshraghiella</taxon>
    </lineage>
</organism>
<dbReference type="InterPro" id="IPR050498">
    <property type="entry name" value="Ycf3"/>
</dbReference>
<dbReference type="PANTHER" id="PTHR44858">
    <property type="entry name" value="TETRATRICOPEPTIDE REPEAT PROTEIN 6"/>
    <property type="match status" value="1"/>
</dbReference>
<dbReference type="RefSeq" id="WP_005604201.1">
    <property type="nucleotide sequence ID" value="NZ_GG663524.1"/>
</dbReference>
<reference evidence="6 7" key="1">
    <citation type="submission" date="2010-02" db="EMBL/GenBank/DDBJ databases">
        <authorList>
            <person name="Weinstock G."/>
            <person name="Sodergren E."/>
            <person name="Clifton S."/>
            <person name="Fulton L."/>
            <person name="Fulton B."/>
            <person name="Courtney L."/>
            <person name="Fronick C."/>
            <person name="Harrison M."/>
            <person name="Strong C."/>
            <person name="Farmer C."/>
            <person name="Delahaunty K."/>
            <person name="Markovic C."/>
            <person name="Hall O."/>
            <person name="Minx P."/>
            <person name="Tomlinson C."/>
            <person name="Mitreva M."/>
            <person name="Nelson J."/>
            <person name="Hou S."/>
            <person name="Wollam A."/>
            <person name="Pepin K.H."/>
            <person name="Johnson M."/>
            <person name="Bhonagiri V."/>
            <person name="Zhang X."/>
            <person name="Suruliraj S."/>
            <person name="Warren W."/>
            <person name="Chinwalla A."/>
            <person name="Mardis E.R."/>
            <person name="Wilson R.K."/>
        </authorList>
    </citation>
    <scope>NUCLEOTIDE SEQUENCE [LARGE SCALE GENOMIC DNA]</scope>
    <source>
        <strain evidence="6 7">DSM 2876</strain>
    </source>
</reference>
<dbReference type="SMART" id="SM00028">
    <property type="entry name" value="TPR"/>
    <property type="match status" value="4"/>
</dbReference>
<accession>D4S255</accession>
<dbReference type="InterPro" id="IPR019734">
    <property type="entry name" value="TPR_rpt"/>
</dbReference>
<keyword evidence="1" id="KW-0677">Repeat</keyword>
<evidence type="ECO:0000256" key="4">
    <source>
        <dbReference type="SAM" id="Coils"/>
    </source>
</evidence>
<dbReference type="AlphaFoldDB" id="D4S255"/>
<dbReference type="STRING" id="45851.BHV86_04480"/>
<keyword evidence="5" id="KW-1133">Transmembrane helix</keyword>
<dbReference type="SUPFAM" id="SSF48452">
    <property type="entry name" value="TPR-like"/>
    <property type="match status" value="2"/>
</dbReference>
<dbReference type="GeneID" id="98917703"/>
<dbReference type="PANTHER" id="PTHR44858:SF1">
    <property type="entry name" value="UDP-N-ACETYLGLUCOSAMINE--PEPTIDE N-ACETYLGLUCOSAMINYLTRANSFERASE SPINDLY-RELATED"/>
    <property type="match status" value="1"/>
</dbReference>
<keyword evidence="5" id="KW-0472">Membrane</keyword>
<comment type="caution">
    <text evidence="6">The sequence shown here is derived from an EMBL/GenBank/DDBJ whole genome shotgun (WGS) entry which is preliminary data.</text>
</comment>
<dbReference type="PROSITE" id="PS50005">
    <property type="entry name" value="TPR"/>
    <property type="match status" value="3"/>
</dbReference>
<feature type="repeat" description="TPR" evidence="3">
    <location>
        <begin position="67"/>
        <end position="100"/>
    </location>
</feature>
<dbReference type="Gene3D" id="1.25.40.10">
    <property type="entry name" value="Tetratricopeptide repeat domain"/>
    <property type="match status" value="2"/>
</dbReference>
<dbReference type="EMBL" id="ABWN01000037">
    <property type="protein sequence ID" value="EFF67612.1"/>
    <property type="molecule type" value="Genomic_DNA"/>
</dbReference>
<dbReference type="Proteomes" id="UP000006238">
    <property type="component" value="Unassembled WGS sequence"/>
</dbReference>
<protein>
    <submittedName>
        <fullName evidence="6">Tetratricopeptide repeat protein</fullName>
    </submittedName>
</protein>
<dbReference type="InterPro" id="IPR011990">
    <property type="entry name" value="TPR-like_helical_dom_sf"/>
</dbReference>
<evidence type="ECO:0000256" key="1">
    <source>
        <dbReference type="ARBA" id="ARBA00022737"/>
    </source>
</evidence>
<dbReference type="eggNOG" id="COG3063">
    <property type="taxonomic scope" value="Bacteria"/>
</dbReference>
<name>D4S255_9FIRM</name>
<feature type="repeat" description="TPR" evidence="3">
    <location>
        <begin position="33"/>
        <end position="66"/>
    </location>
</feature>
<dbReference type="HOGENOM" id="CLU_045944_0_0_9"/>
<keyword evidence="2 3" id="KW-0802">TPR repeat</keyword>
<feature type="transmembrane region" description="Helical" evidence="5">
    <location>
        <begin position="241"/>
        <end position="263"/>
    </location>
</feature>
<feature type="repeat" description="TPR" evidence="3">
    <location>
        <begin position="157"/>
        <end position="190"/>
    </location>
</feature>
<dbReference type="Pfam" id="PF13181">
    <property type="entry name" value="TPR_8"/>
    <property type="match status" value="2"/>
</dbReference>
<evidence type="ECO:0000313" key="7">
    <source>
        <dbReference type="Proteomes" id="UP000006238"/>
    </source>
</evidence>
<evidence type="ECO:0000313" key="6">
    <source>
        <dbReference type="EMBL" id="EFF67612.1"/>
    </source>
</evidence>
<evidence type="ECO:0000256" key="3">
    <source>
        <dbReference type="PROSITE-ProRule" id="PRU00339"/>
    </source>
</evidence>
<keyword evidence="4" id="KW-0175">Coiled coil</keyword>
<gene>
    <name evidence="6" type="ORF">BUTYVIB_02177</name>
</gene>
<sequence>MRCYKCNSVLTDNDYCLKCGADVSVYKIVVKSSNSYYNLGLAKAQVRDLTGAVSALKTSLKINKSNIKARNLLGLVYFEIGETALALKEWVISVNLKPDKNVATVYIKKVKFNPNKLEQLNQAAKKYNYALNKLQEGSDDVALIQLKKVVTLNPRFVRAQLLLGLLYMKHGNMDKAAKTIKKALETDRTNTLGLRYMDELNNEGIAAASKNDEVYYKPKKKGLSGNDVILPPNSYKEPSSGMLTVVQILFGVIIGVALVWFLVVPSKVQNAKKESNDTIKQYSESMSSQSVRITDLEKQLSEAKDELKTVKDELAGYAGDSGSVNMYAGLIDAVSYYLDDDFDNTMVELAKIDVTKLPTDKAKSLYTLLDENCNSGAETYLKAGSNAYDKSDYITAVKYLELSYKFNSESDEAIYYLAMSHFRLNENDKGKEYADILKSKFGNSKFTGDITKYMEENNIT</sequence>